<organism evidence="2 3">
    <name type="scientific">Armatimonas rosea</name>
    <dbReference type="NCBI Taxonomy" id="685828"/>
    <lineage>
        <taxon>Bacteria</taxon>
        <taxon>Bacillati</taxon>
        <taxon>Armatimonadota</taxon>
        <taxon>Armatimonadia</taxon>
        <taxon>Armatimonadales</taxon>
        <taxon>Armatimonadaceae</taxon>
        <taxon>Armatimonas</taxon>
    </lineage>
</organism>
<name>A0A7W9ST11_ARMRO</name>
<dbReference type="GO" id="GO:0005840">
    <property type="term" value="C:ribosome"/>
    <property type="evidence" value="ECO:0007669"/>
    <property type="project" value="UniProtKB-KW"/>
</dbReference>
<feature type="transmembrane region" description="Helical" evidence="1">
    <location>
        <begin position="221"/>
        <end position="246"/>
    </location>
</feature>
<proteinExistence type="predicted"/>
<evidence type="ECO:0000313" key="3">
    <source>
        <dbReference type="Proteomes" id="UP000520814"/>
    </source>
</evidence>
<gene>
    <name evidence="2" type="ORF">HNQ39_004148</name>
</gene>
<keyword evidence="2" id="KW-0687">Ribonucleoprotein</keyword>
<evidence type="ECO:0000313" key="2">
    <source>
        <dbReference type="EMBL" id="MBB6052327.1"/>
    </source>
</evidence>
<keyword evidence="2" id="KW-0689">Ribosomal protein</keyword>
<keyword evidence="1" id="KW-0472">Membrane</keyword>
<dbReference type="RefSeq" id="WP_184201166.1">
    <property type="nucleotide sequence ID" value="NZ_JACHGW010000004.1"/>
</dbReference>
<comment type="caution">
    <text evidence="2">The sequence shown here is derived from an EMBL/GenBank/DDBJ whole genome shotgun (WGS) entry which is preliminary data.</text>
</comment>
<dbReference type="AlphaFoldDB" id="A0A7W9ST11"/>
<dbReference type="EMBL" id="JACHGW010000004">
    <property type="protein sequence ID" value="MBB6052327.1"/>
    <property type="molecule type" value="Genomic_DNA"/>
</dbReference>
<reference evidence="2 3" key="1">
    <citation type="submission" date="2020-08" db="EMBL/GenBank/DDBJ databases">
        <title>Genomic Encyclopedia of Type Strains, Phase IV (KMG-IV): sequencing the most valuable type-strain genomes for metagenomic binning, comparative biology and taxonomic classification.</title>
        <authorList>
            <person name="Goeker M."/>
        </authorList>
    </citation>
    <scope>NUCLEOTIDE SEQUENCE [LARGE SCALE GENOMIC DNA]</scope>
    <source>
        <strain evidence="2 3">DSM 23562</strain>
    </source>
</reference>
<sequence length="275" mass="29468">MVDENTGSSRLILTEEEPETKVVRIPLPPQLKADEEQQREAERAADAVAQAALLQHARRGAQLPPPAVSAPPVVKTVEAKPKQAAAPEKCPSCGQTISAQDAGFSFCTHCGADLPKASLSLESAPRVELRPPVRMQTPQEEVLPNGVRDTRATVRKIVQVHNGVGQLQAQQVASGTTSSTTSSAQVEIEFRREVNPTVHAILSFLFPGVGQLLNGQVGKGILLILAAFVAVTLLRLEPFGILMLILRAGIGMDAYKIGEKRRNGQKVGEGDWEIA</sequence>
<keyword evidence="1" id="KW-0812">Transmembrane</keyword>
<protein>
    <submittedName>
        <fullName evidence="2">Ribosomal protein L37AE/L43A</fullName>
    </submittedName>
</protein>
<dbReference type="Proteomes" id="UP000520814">
    <property type="component" value="Unassembled WGS sequence"/>
</dbReference>
<keyword evidence="1" id="KW-1133">Transmembrane helix</keyword>
<evidence type="ECO:0000256" key="1">
    <source>
        <dbReference type="SAM" id="Phobius"/>
    </source>
</evidence>
<keyword evidence="3" id="KW-1185">Reference proteome</keyword>
<accession>A0A7W9ST11</accession>